<keyword evidence="8" id="KW-0479">Metal-binding</keyword>
<accession>A1WWW3</accession>
<dbReference type="GO" id="GO:0042314">
    <property type="term" value="F:bacteriochlorophyll binding"/>
    <property type="evidence" value="ECO:0007669"/>
    <property type="project" value="UniProtKB-KW"/>
</dbReference>
<feature type="domain" description="Antenna complex alpha/beta subunit" evidence="15">
    <location>
        <begin position="3"/>
        <end position="41"/>
    </location>
</feature>
<keyword evidence="13" id="KW-0472">Membrane</keyword>
<evidence type="ECO:0000256" key="2">
    <source>
        <dbReference type="ARBA" id="ARBA00004401"/>
    </source>
</evidence>
<evidence type="ECO:0000256" key="9">
    <source>
        <dbReference type="ARBA" id="ARBA00022842"/>
    </source>
</evidence>
<evidence type="ECO:0000256" key="1">
    <source>
        <dbReference type="ARBA" id="ARBA00002455"/>
    </source>
</evidence>
<dbReference type="GO" id="GO:0005886">
    <property type="term" value="C:plasma membrane"/>
    <property type="evidence" value="ECO:0007669"/>
    <property type="project" value="UniProtKB-SubCell"/>
</dbReference>
<dbReference type="KEGG" id="hha:Hhal_1408"/>
<protein>
    <submittedName>
        <fullName evidence="16">Antenna complex, alpha/beta subunit</fullName>
    </submittedName>
</protein>
<dbReference type="HOGENOM" id="CLU_202473_0_0_6"/>
<dbReference type="EMBL" id="CP000544">
    <property type="protein sequence ID" value="ABM62175.1"/>
    <property type="molecule type" value="Genomic_DNA"/>
</dbReference>
<dbReference type="PROSITE" id="PS00968">
    <property type="entry name" value="ANTENNA_COMP_ALPHA"/>
    <property type="match status" value="1"/>
</dbReference>
<dbReference type="PRINTS" id="PR00673">
    <property type="entry name" value="LIGHTHARVSTA"/>
</dbReference>
<evidence type="ECO:0000313" key="16">
    <source>
        <dbReference type="EMBL" id="ABM62175.1"/>
    </source>
</evidence>
<comment type="subcellular location">
    <subcellularLocation>
        <location evidence="2">Cell membrane</location>
        <topology evidence="2">Single-pass type II membrane protein</topology>
    </subcellularLocation>
</comment>
<dbReference type="PDB" id="8Z81">
    <property type="method" value="EM"/>
    <property type="resolution" value="2.20 A"/>
    <property type="chains" value="a/c/e/g/i/k/m/o/q=1-71"/>
</dbReference>
<dbReference type="RefSeq" id="WP_011814197.1">
    <property type="nucleotide sequence ID" value="NC_008789.1"/>
</dbReference>
<dbReference type="InterPro" id="IPR018332">
    <property type="entry name" value="Antenna_alpha"/>
</dbReference>
<keyword evidence="7" id="KW-0812">Transmembrane</keyword>
<keyword evidence="10" id="KW-0076">Bacteriochlorophyll</keyword>
<dbReference type="Pfam" id="PF00556">
    <property type="entry name" value="LHC"/>
    <property type="match status" value="1"/>
</dbReference>
<evidence type="ECO:0000256" key="3">
    <source>
        <dbReference type="ARBA" id="ARBA00022475"/>
    </source>
</evidence>
<evidence type="ECO:0000256" key="7">
    <source>
        <dbReference type="ARBA" id="ARBA00022692"/>
    </source>
</evidence>
<keyword evidence="12" id="KW-0157">Chromophore</keyword>
<proteinExistence type="evidence at protein level"/>
<evidence type="ECO:0000256" key="10">
    <source>
        <dbReference type="ARBA" id="ARBA00022956"/>
    </source>
</evidence>
<evidence type="ECO:0007829" key="18">
    <source>
        <dbReference type="PDB" id="8Z81"/>
    </source>
</evidence>
<keyword evidence="4" id="KW-0148">Chlorophyll</keyword>
<evidence type="ECO:0000256" key="5">
    <source>
        <dbReference type="ARBA" id="ARBA00022519"/>
    </source>
</evidence>
<keyword evidence="6" id="KW-0042">Antenna complex</keyword>
<keyword evidence="5" id="KW-0997">Cell inner membrane</keyword>
<keyword evidence="11" id="KW-1133">Transmembrane helix</keyword>
<dbReference type="GO" id="GO:0030077">
    <property type="term" value="C:plasma membrane light-harvesting complex"/>
    <property type="evidence" value="ECO:0007669"/>
    <property type="project" value="InterPro"/>
</dbReference>
<dbReference type="EMDB" id="EMD-39835"/>
<keyword evidence="18" id="KW-0002">3D-structure</keyword>
<comment type="function">
    <text evidence="1">Antenna complexes are light-harvesting systems, which transfer the excitation energy to the reaction centers.</text>
</comment>
<reference evidence="17" key="1">
    <citation type="submission" date="2006-12" db="EMBL/GenBank/DDBJ databases">
        <title>Complete sequence of Halorhodospira halophila SL1.</title>
        <authorList>
            <consortium name="US DOE Joint Genome Institute"/>
            <person name="Copeland A."/>
            <person name="Lucas S."/>
            <person name="Lapidus A."/>
            <person name="Barry K."/>
            <person name="Detter J.C."/>
            <person name="Glavina del Rio T."/>
            <person name="Hammon N."/>
            <person name="Israni S."/>
            <person name="Dalin E."/>
            <person name="Tice H."/>
            <person name="Pitluck S."/>
            <person name="Saunders E."/>
            <person name="Brettin T."/>
            <person name="Bruce D."/>
            <person name="Han C."/>
            <person name="Tapia R."/>
            <person name="Schmutz J."/>
            <person name="Larimer F."/>
            <person name="Land M."/>
            <person name="Hauser L."/>
            <person name="Kyrpides N."/>
            <person name="Mikhailova N."/>
            <person name="Hoff W."/>
            <person name="Richardson P."/>
        </authorList>
    </citation>
    <scope>NUCLEOTIDE SEQUENCE [LARGE SCALE GENOMIC DNA]</scope>
    <source>
        <strain evidence="17">DSM 244 / SL1</strain>
    </source>
</reference>
<evidence type="ECO:0000256" key="11">
    <source>
        <dbReference type="ARBA" id="ARBA00022989"/>
    </source>
</evidence>
<reference evidence="18" key="3">
    <citation type="journal article" date="2025" name="Nat. Commun.">
        <title>A distinct double-ring LH1-LH2 photocomplex from an extremophilic phototroph.</title>
        <authorList>
            <person name="Tani K."/>
            <person name="Nagashima K.V.P."/>
            <person name="Kojima R."/>
            <person name="Kondo M."/>
            <person name="Kanno R."/>
            <person name="Satoh I."/>
            <person name="Kawakami M."/>
            <person name="Hiwatashi N."/>
            <person name="Nakata K."/>
            <person name="Nagashima S."/>
            <person name="Inoue K."/>
            <person name="Isawa Y."/>
            <person name="Morishita R."/>
            <person name="Takaichi S."/>
            <person name="Purba E.R."/>
            <person name="Hall M."/>
            <person name="Yu L.J."/>
            <person name="Madigan M.T."/>
            <person name="Mizoguchi A."/>
            <person name="Humbel B.M."/>
            <person name="Kimura Y."/>
            <person name="Nagasawa Y."/>
            <person name="Dewa T."/>
            <person name="Wang-Otomo Z.Y."/>
        </authorList>
    </citation>
    <scope>STRUCTURE BY ELECTRON MICROSCOPY (2.20 ANGSTROMS) IN COMPLEX WITH BACTERIOCHLOROPHYLL A</scope>
</reference>
<feature type="binding site" evidence="18">
    <location>
        <position position="31"/>
    </location>
    <ligand>
        <name>bacteriochlorophyll a</name>
        <dbReference type="ChEBI" id="CHEBI:61720"/>
        <label>2</label>
        <note>axial binding residue</note>
    </ligand>
    <ligandPart>
        <name>Mg</name>
        <dbReference type="ChEBI" id="CHEBI:25107"/>
    </ligandPart>
</feature>
<dbReference type="AlphaFoldDB" id="A1WWW3"/>
<name>A1WWW3_HALHL</name>
<dbReference type="SUPFAM" id="SSF56918">
    <property type="entry name" value="Light-harvesting complex subunits"/>
    <property type="match status" value="1"/>
</dbReference>
<dbReference type="Proteomes" id="UP000000647">
    <property type="component" value="Chromosome"/>
</dbReference>
<keyword evidence="17" id="KW-1185">Reference proteome</keyword>
<dbReference type="InterPro" id="IPR002361">
    <property type="entry name" value="Antenna_alpha_CS"/>
</dbReference>
<sequence>MNQARIWLVVKPSVGLPLLLGVVLLIALLVHGAILTNTSWYPSYFEGNAAAEIPASEIAEGDALATRESMV</sequence>
<keyword evidence="14" id="KW-0437">Light-harvesting polypeptide</keyword>
<evidence type="ECO:0000256" key="12">
    <source>
        <dbReference type="ARBA" id="ARBA00022991"/>
    </source>
</evidence>
<evidence type="ECO:0000256" key="14">
    <source>
        <dbReference type="ARBA" id="ARBA00023243"/>
    </source>
</evidence>
<dbReference type="SMR" id="A1WWW3"/>
<feature type="binding site" evidence="18">
    <location>
        <position position="41"/>
    </location>
    <ligand>
        <name>bacteriochlorophyll a</name>
        <dbReference type="ChEBI" id="CHEBI:61720"/>
        <label>2</label>
    </ligand>
</feature>
<evidence type="ECO:0000256" key="6">
    <source>
        <dbReference type="ARBA" id="ARBA00022549"/>
    </source>
</evidence>
<feature type="binding site" evidence="18">
    <location>
        <position position="1"/>
    </location>
    <ligand>
        <name>bacteriochlorophyll a</name>
        <dbReference type="ChEBI" id="CHEBI:61720"/>
        <label>1</label>
        <note>axial binding residue</note>
    </ligand>
    <ligandPart>
        <name>Mg</name>
        <dbReference type="ChEBI" id="CHEBI:25107"/>
    </ligandPart>
</feature>
<dbReference type="InterPro" id="IPR035889">
    <property type="entry name" value="Light-harvesting_complex"/>
</dbReference>
<dbReference type="GO" id="GO:0019684">
    <property type="term" value="P:photosynthesis, light reaction"/>
    <property type="evidence" value="ECO:0007669"/>
    <property type="project" value="InterPro"/>
</dbReference>
<reference evidence="16 17" key="2">
    <citation type="journal article" date="2013" name="Stand. Genomic Sci.">
        <title>Complete genome sequence of Halorhodospira halophila SL1.</title>
        <authorList>
            <person name="Challacombe J.F."/>
            <person name="Majid S."/>
            <person name="Deole R."/>
            <person name="Brettin T.S."/>
            <person name="Bruce D."/>
            <person name="Delano S.F."/>
            <person name="Detter J.C."/>
            <person name="Gleasner C.D."/>
            <person name="Han C.S."/>
            <person name="Misra M."/>
            <person name="Reitenga K.G."/>
            <person name="Mikhailova N."/>
            <person name="Woyke T."/>
            <person name="Pitluck S."/>
            <person name="Nolan M."/>
            <person name="Land M.L."/>
            <person name="Saunders E."/>
            <person name="Tapia R."/>
            <person name="Lapidus A."/>
            <person name="Ivanova N."/>
            <person name="Hoff W.D."/>
        </authorList>
    </citation>
    <scope>NUCLEOTIDE SEQUENCE [LARGE SCALE GENOMIC DNA]</scope>
    <source>
        <strain evidence="17">DSM 244 / SL1</strain>
    </source>
</reference>
<dbReference type="GO" id="GO:0046872">
    <property type="term" value="F:metal ion binding"/>
    <property type="evidence" value="ECO:0007669"/>
    <property type="project" value="UniProtKB-KW"/>
</dbReference>
<keyword evidence="9" id="KW-0460">Magnesium</keyword>
<dbReference type="GO" id="GO:0019866">
    <property type="term" value="C:organelle inner membrane"/>
    <property type="evidence" value="ECO:0007669"/>
    <property type="project" value="InterPro"/>
</dbReference>
<evidence type="ECO:0000259" key="15">
    <source>
        <dbReference type="Pfam" id="PF00556"/>
    </source>
</evidence>
<dbReference type="InterPro" id="IPR000066">
    <property type="entry name" value="Antenna_a/b"/>
</dbReference>
<evidence type="ECO:0000256" key="4">
    <source>
        <dbReference type="ARBA" id="ARBA00022494"/>
    </source>
</evidence>
<keyword evidence="3" id="KW-1003">Cell membrane</keyword>
<evidence type="ECO:0000313" key="17">
    <source>
        <dbReference type="Proteomes" id="UP000000647"/>
    </source>
</evidence>
<organism evidence="16 17">
    <name type="scientific">Halorhodospira halophila (strain DSM 244 / SL1)</name>
    <name type="common">Ectothiorhodospira halophila (strain DSM 244 / SL1)</name>
    <dbReference type="NCBI Taxonomy" id="349124"/>
    <lineage>
        <taxon>Bacteria</taxon>
        <taxon>Pseudomonadati</taxon>
        <taxon>Pseudomonadota</taxon>
        <taxon>Gammaproteobacteria</taxon>
        <taxon>Chromatiales</taxon>
        <taxon>Ectothiorhodospiraceae</taxon>
        <taxon>Halorhodospira</taxon>
    </lineage>
</organism>
<dbReference type="Gene3D" id="4.10.220.20">
    <property type="entry name" value="Light-harvesting complex"/>
    <property type="match status" value="1"/>
</dbReference>
<evidence type="ECO:0000256" key="8">
    <source>
        <dbReference type="ARBA" id="ARBA00022723"/>
    </source>
</evidence>
<gene>
    <name evidence="16" type="ordered locus">Hhal_1408</name>
</gene>
<evidence type="ECO:0000256" key="13">
    <source>
        <dbReference type="ARBA" id="ARBA00023136"/>
    </source>
</evidence>